<keyword evidence="9" id="KW-0012">Acyltransferase</keyword>
<dbReference type="EMBL" id="JAQLOI010000003">
    <property type="protein sequence ID" value="MDB1125201.1"/>
    <property type="molecule type" value="Genomic_DNA"/>
</dbReference>
<evidence type="ECO:0000256" key="2">
    <source>
        <dbReference type="ARBA" id="ARBA00007400"/>
    </source>
</evidence>
<dbReference type="PANTHER" id="PTHR40074:SF2">
    <property type="entry name" value="O-ACETYLTRANSFERASE WECH"/>
    <property type="match status" value="1"/>
</dbReference>
<feature type="transmembrane region" description="Helical" evidence="7">
    <location>
        <begin position="136"/>
        <end position="154"/>
    </location>
</feature>
<name>A0ABT4YUE5_9VIBR</name>
<dbReference type="RefSeq" id="WP_272138690.1">
    <property type="nucleotide sequence ID" value="NZ_JAQLOI010000003.1"/>
</dbReference>
<evidence type="ECO:0000256" key="4">
    <source>
        <dbReference type="ARBA" id="ARBA00022692"/>
    </source>
</evidence>
<proteinExistence type="inferred from homology"/>
<feature type="domain" description="Acyltransferase 3" evidence="8">
    <location>
        <begin position="10"/>
        <end position="333"/>
    </location>
</feature>
<evidence type="ECO:0000256" key="5">
    <source>
        <dbReference type="ARBA" id="ARBA00022989"/>
    </source>
</evidence>
<keyword evidence="4 7" id="KW-0812">Transmembrane</keyword>
<feature type="transmembrane region" description="Helical" evidence="7">
    <location>
        <begin position="214"/>
        <end position="234"/>
    </location>
</feature>
<feature type="transmembrane region" description="Helical" evidence="7">
    <location>
        <begin position="78"/>
        <end position="101"/>
    </location>
</feature>
<evidence type="ECO:0000256" key="3">
    <source>
        <dbReference type="ARBA" id="ARBA00022475"/>
    </source>
</evidence>
<sequence>MPTEHSQKIASLELGRIISMFAIVLLHNHILISAPLFDGTPWVGYIVNQLARFSVPFFFLLSGYLIQPKLSSDPFHTLISYSLPLIKIWVVWSVICLLMPFNWEMWTTQGYMAERSAYWGWLMQNPLNTFMEGGLVHLWFIPGLVCAVAIIALGVKLQITVLLPVVAIALYLYGVAAGSYDSITGIVAPFFTRNGPFFSTLLVLLGYEIRRKNYTLSIQVASLLAVIGMCIHFFEAYWLTGFDKAFNIHDFLLGTPFWGLGLFFILLNNPLWGNHPYVFKLSSMVLGVYIVHLPVVIAMQNITGMLGLETYIRDIVLVAGTTIVTLLFVWLVSRTILRKVFFR</sequence>
<feature type="transmembrane region" description="Helical" evidence="7">
    <location>
        <begin position="278"/>
        <end position="299"/>
    </location>
</feature>
<comment type="subcellular location">
    <subcellularLocation>
        <location evidence="1">Cell membrane</location>
        <topology evidence="1">Multi-pass membrane protein</topology>
    </subcellularLocation>
</comment>
<feature type="transmembrane region" description="Helical" evidence="7">
    <location>
        <begin position="186"/>
        <end position="207"/>
    </location>
</feature>
<dbReference type="Pfam" id="PF01757">
    <property type="entry name" value="Acyl_transf_3"/>
    <property type="match status" value="1"/>
</dbReference>
<gene>
    <name evidence="9" type="ORF">PGX00_16755</name>
</gene>
<dbReference type="GO" id="GO:0016746">
    <property type="term" value="F:acyltransferase activity"/>
    <property type="evidence" value="ECO:0007669"/>
    <property type="project" value="UniProtKB-KW"/>
</dbReference>
<evidence type="ECO:0000256" key="7">
    <source>
        <dbReference type="SAM" id="Phobius"/>
    </source>
</evidence>
<evidence type="ECO:0000256" key="1">
    <source>
        <dbReference type="ARBA" id="ARBA00004651"/>
    </source>
</evidence>
<evidence type="ECO:0000313" key="9">
    <source>
        <dbReference type="EMBL" id="MDB1125201.1"/>
    </source>
</evidence>
<feature type="transmembrane region" description="Helical" evidence="7">
    <location>
        <begin position="42"/>
        <end position="66"/>
    </location>
</feature>
<dbReference type="Proteomes" id="UP001210678">
    <property type="component" value="Unassembled WGS sequence"/>
</dbReference>
<keyword evidence="10" id="KW-1185">Reference proteome</keyword>
<feature type="transmembrane region" description="Helical" evidence="7">
    <location>
        <begin position="161"/>
        <end position="180"/>
    </location>
</feature>
<feature type="transmembrane region" description="Helical" evidence="7">
    <location>
        <begin position="311"/>
        <end position="333"/>
    </location>
</feature>
<keyword evidence="9" id="KW-0808">Transferase</keyword>
<reference evidence="9 10" key="1">
    <citation type="submission" date="2023-01" db="EMBL/GenBank/DDBJ databases">
        <title>Vibrio sp. KJ40-1 sp.nov, isolated from marine algae.</title>
        <authorList>
            <person name="Butt M."/>
            <person name="Kim J.M.J."/>
            <person name="Jeon C.O.C."/>
        </authorList>
    </citation>
    <scope>NUCLEOTIDE SEQUENCE [LARGE SCALE GENOMIC DNA]</scope>
    <source>
        <strain evidence="9 10">KJ40-1</strain>
    </source>
</reference>
<organism evidence="9 10">
    <name type="scientific">Vibrio algarum</name>
    <dbReference type="NCBI Taxonomy" id="3020714"/>
    <lineage>
        <taxon>Bacteria</taxon>
        <taxon>Pseudomonadati</taxon>
        <taxon>Pseudomonadota</taxon>
        <taxon>Gammaproteobacteria</taxon>
        <taxon>Vibrionales</taxon>
        <taxon>Vibrionaceae</taxon>
        <taxon>Vibrio</taxon>
    </lineage>
</organism>
<dbReference type="InterPro" id="IPR002656">
    <property type="entry name" value="Acyl_transf_3_dom"/>
</dbReference>
<dbReference type="PANTHER" id="PTHR40074">
    <property type="entry name" value="O-ACETYLTRANSFERASE WECH"/>
    <property type="match status" value="1"/>
</dbReference>
<feature type="transmembrane region" description="Helical" evidence="7">
    <location>
        <begin position="246"/>
        <end position="266"/>
    </location>
</feature>
<protein>
    <submittedName>
        <fullName evidence="9">Acyltransferase family protein</fullName>
    </submittedName>
</protein>
<evidence type="ECO:0000259" key="8">
    <source>
        <dbReference type="Pfam" id="PF01757"/>
    </source>
</evidence>
<keyword evidence="5 7" id="KW-1133">Transmembrane helix</keyword>
<feature type="transmembrane region" description="Helical" evidence="7">
    <location>
        <begin position="17"/>
        <end position="36"/>
    </location>
</feature>
<evidence type="ECO:0000313" key="10">
    <source>
        <dbReference type="Proteomes" id="UP001210678"/>
    </source>
</evidence>
<evidence type="ECO:0000256" key="6">
    <source>
        <dbReference type="ARBA" id="ARBA00023136"/>
    </source>
</evidence>
<keyword evidence="3" id="KW-1003">Cell membrane</keyword>
<comment type="caution">
    <text evidence="9">The sequence shown here is derived from an EMBL/GenBank/DDBJ whole genome shotgun (WGS) entry which is preliminary data.</text>
</comment>
<comment type="similarity">
    <text evidence="2">Belongs to the acyltransferase 3 family.</text>
</comment>
<keyword evidence="6 7" id="KW-0472">Membrane</keyword>
<accession>A0ABT4YUE5</accession>